<proteinExistence type="predicted"/>
<accession>A0ABN2XBE4</accession>
<keyword evidence="1" id="KW-0732">Signal</keyword>
<dbReference type="PROSITE" id="PS51257">
    <property type="entry name" value="PROKAR_LIPOPROTEIN"/>
    <property type="match status" value="1"/>
</dbReference>
<gene>
    <name evidence="2" type="ORF">GCM10009824_00990</name>
</gene>
<evidence type="ECO:0000256" key="1">
    <source>
        <dbReference type="SAM" id="SignalP"/>
    </source>
</evidence>
<dbReference type="RefSeq" id="WP_344223121.1">
    <property type="nucleotide sequence ID" value="NZ_BAAAQA010000001.1"/>
</dbReference>
<feature type="signal peptide" evidence="1">
    <location>
        <begin position="1"/>
        <end position="23"/>
    </location>
</feature>
<dbReference type="Proteomes" id="UP001500166">
    <property type="component" value="Unassembled WGS sequence"/>
</dbReference>
<comment type="caution">
    <text evidence="2">The sequence shown here is derived from an EMBL/GenBank/DDBJ whole genome shotgun (WGS) entry which is preliminary data.</text>
</comment>
<reference evidence="2 3" key="1">
    <citation type="journal article" date="2019" name="Int. J. Syst. Evol. Microbiol.">
        <title>The Global Catalogue of Microorganisms (GCM) 10K type strain sequencing project: providing services to taxonomists for standard genome sequencing and annotation.</title>
        <authorList>
            <consortium name="The Broad Institute Genomics Platform"/>
            <consortium name="The Broad Institute Genome Sequencing Center for Infectious Disease"/>
            <person name="Wu L."/>
            <person name="Ma J."/>
        </authorList>
    </citation>
    <scope>NUCLEOTIDE SEQUENCE [LARGE SCALE GENOMIC DNA]</scope>
    <source>
        <strain evidence="2 3">JCM 15914</strain>
    </source>
</reference>
<evidence type="ECO:0000313" key="2">
    <source>
        <dbReference type="EMBL" id="GAA2108026.1"/>
    </source>
</evidence>
<evidence type="ECO:0008006" key="4">
    <source>
        <dbReference type="Google" id="ProtNLM"/>
    </source>
</evidence>
<keyword evidence="3" id="KW-1185">Reference proteome</keyword>
<evidence type="ECO:0000313" key="3">
    <source>
        <dbReference type="Proteomes" id="UP001500166"/>
    </source>
</evidence>
<feature type="chain" id="PRO_5046143902" description="DUF5666 domain-containing protein" evidence="1">
    <location>
        <begin position="24"/>
        <end position="137"/>
    </location>
</feature>
<name>A0ABN2XBE4_9MICC</name>
<dbReference type="EMBL" id="BAAAQA010000001">
    <property type="protein sequence ID" value="GAA2108026.1"/>
    <property type="molecule type" value="Genomic_DNA"/>
</dbReference>
<protein>
    <recommendedName>
        <fullName evidence="4">DUF5666 domain-containing protein</fullName>
    </recommendedName>
</protein>
<organism evidence="2 3">
    <name type="scientific">Kocuria atrinae</name>
    <dbReference type="NCBI Taxonomy" id="592377"/>
    <lineage>
        <taxon>Bacteria</taxon>
        <taxon>Bacillati</taxon>
        <taxon>Actinomycetota</taxon>
        <taxon>Actinomycetes</taxon>
        <taxon>Micrococcales</taxon>
        <taxon>Micrococcaceae</taxon>
        <taxon>Kocuria</taxon>
    </lineage>
</organism>
<sequence length="137" mass="14759">MIHKRRAITAGITGLVLASSLTACTPESDVTEADQSNIPTEELVGESMTITHEIQHVLPDGVFTVGEEDTIVMTDELPEELNPGDEVEITGTVEKMDVYQADDIDALQTATDEETATYLIDRGEELVLTSAALKPVS</sequence>